<dbReference type="Proteomes" id="UP000800092">
    <property type="component" value="Unassembled WGS sequence"/>
</dbReference>
<keyword evidence="5" id="KW-0503">Monooxygenase</keyword>
<sequence length="417" mass="46969">MSLLLNPDPSAATMDKTSDLRVLIIGAGTTGLSVAQGLKKLGILSTVFERQDTDKYVHWQREWSMALHWGGAYIKHWPEEIQQDLSSAHNDPNAVMTEEQEHTIPMVNGKTGDRLFRIAADSTRRVSRTKLRLLLSRGIDVQYGKKLLRVDEHHDTITAHFEDGSSAEGTCLVGCDGVRSTVRNFLLPPEEIKLRHIPVTVFNLTQTFTAEQAKFIRSFDHPWIMISPHPSQDTMALLCLADINDADNPETWVFQLLYSKWVDAEPAATNEERLAQLKEMSQSYCEPFKSAAMWIRDDTYIHPDRMKDWPNPPKWNNHGGRATLAGDAAHPMAPYRGQGLNNALEDAARYVSILADVHEGKQSLPDAISAYDDEMRMRGATEIDVTWKNAYALHHFDALMDSPIAKHGVTKFNDKKA</sequence>
<keyword evidence="8" id="KW-1185">Reference proteome</keyword>
<evidence type="ECO:0000256" key="3">
    <source>
        <dbReference type="ARBA" id="ARBA00022827"/>
    </source>
</evidence>
<dbReference type="AlphaFoldDB" id="A0A6A6HEZ9"/>
<dbReference type="PRINTS" id="PR00420">
    <property type="entry name" value="RNGMNOXGNASE"/>
</dbReference>
<dbReference type="SUPFAM" id="SSF51905">
    <property type="entry name" value="FAD/NAD(P)-binding domain"/>
    <property type="match status" value="1"/>
</dbReference>
<evidence type="ECO:0000256" key="5">
    <source>
        <dbReference type="ARBA" id="ARBA00023033"/>
    </source>
</evidence>
<comment type="cofactor">
    <cofactor evidence="1">
        <name>FAD</name>
        <dbReference type="ChEBI" id="CHEBI:57692"/>
    </cofactor>
</comment>
<accession>A0A6A6HEZ9</accession>
<evidence type="ECO:0000256" key="4">
    <source>
        <dbReference type="ARBA" id="ARBA00023002"/>
    </source>
</evidence>
<evidence type="ECO:0000256" key="1">
    <source>
        <dbReference type="ARBA" id="ARBA00001974"/>
    </source>
</evidence>
<dbReference type="GO" id="GO:0004497">
    <property type="term" value="F:monooxygenase activity"/>
    <property type="evidence" value="ECO:0007669"/>
    <property type="project" value="UniProtKB-KW"/>
</dbReference>
<evidence type="ECO:0000259" key="6">
    <source>
        <dbReference type="Pfam" id="PF01494"/>
    </source>
</evidence>
<evidence type="ECO:0000256" key="2">
    <source>
        <dbReference type="ARBA" id="ARBA00022630"/>
    </source>
</evidence>
<protein>
    <submittedName>
        <fullName evidence="7">FAD/NAD(P)-binding domain-containing protein</fullName>
    </submittedName>
</protein>
<evidence type="ECO:0000313" key="7">
    <source>
        <dbReference type="EMBL" id="KAF2236607.1"/>
    </source>
</evidence>
<organism evidence="7 8">
    <name type="scientific">Viridothelium virens</name>
    <name type="common">Speckled blister lichen</name>
    <name type="synonym">Trypethelium virens</name>
    <dbReference type="NCBI Taxonomy" id="1048519"/>
    <lineage>
        <taxon>Eukaryota</taxon>
        <taxon>Fungi</taxon>
        <taxon>Dikarya</taxon>
        <taxon>Ascomycota</taxon>
        <taxon>Pezizomycotina</taxon>
        <taxon>Dothideomycetes</taxon>
        <taxon>Dothideomycetes incertae sedis</taxon>
        <taxon>Trypetheliales</taxon>
        <taxon>Trypetheliaceae</taxon>
        <taxon>Viridothelium</taxon>
    </lineage>
</organism>
<dbReference type="Pfam" id="PF01494">
    <property type="entry name" value="FAD_binding_3"/>
    <property type="match status" value="2"/>
</dbReference>
<dbReference type="PANTHER" id="PTHR47178">
    <property type="entry name" value="MONOOXYGENASE, FAD-BINDING"/>
    <property type="match status" value="1"/>
</dbReference>
<gene>
    <name evidence="7" type="ORF">EV356DRAFT_498140</name>
</gene>
<dbReference type="Gene3D" id="3.50.50.60">
    <property type="entry name" value="FAD/NAD(P)-binding domain"/>
    <property type="match status" value="1"/>
</dbReference>
<feature type="domain" description="FAD-binding" evidence="6">
    <location>
        <begin position="20"/>
        <end position="54"/>
    </location>
</feature>
<reference evidence="7" key="1">
    <citation type="journal article" date="2020" name="Stud. Mycol.">
        <title>101 Dothideomycetes genomes: a test case for predicting lifestyles and emergence of pathogens.</title>
        <authorList>
            <person name="Haridas S."/>
            <person name="Albert R."/>
            <person name="Binder M."/>
            <person name="Bloem J."/>
            <person name="Labutti K."/>
            <person name="Salamov A."/>
            <person name="Andreopoulos B."/>
            <person name="Baker S."/>
            <person name="Barry K."/>
            <person name="Bills G."/>
            <person name="Bluhm B."/>
            <person name="Cannon C."/>
            <person name="Castanera R."/>
            <person name="Culley D."/>
            <person name="Daum C."/>
            <person name="Ezra D."/>
            <person name="Gonzalez J."/>
            <person name="Henrissat B."/>
            <person name="Kuo A."/>
            <person name="Liang C."/>
            <person name="Lipzen A."/>
            <person name="Lutzoni F."/>
            <person name="Magnuson J."/>
            <person name="Mondo S."/>
            <person name="Nolan M."/>
            <person name="Ohm R."/>
            <person name="Pangilinan J."/>
            <person name="Park H.-J."/>
            <person name="Ramirez L."/>
            <person name="Alfaro M."/>
            <person name="Sun H."/>
            <person name="Tritt A."/>
            <person name="Yoshinaga Y."/>
            <person name="Zwiers L.-H."/>
            <person name="Turgeon B."/>
            <person name="Goodwin S."/>
            <person name="Spatafora J."/>
            <person name="Crous P."/>
            <person name="Grigoriev I."/>
        </authorList>
    </citation>
    <scope>NUCLEOTIDE SEQUENCE</scope>
    <source>
        <strain evidence="7">Tuck. ex Michener</strain>
    </source>
</reference>
<evidence type="ECO:0000313" key="8">
    <source>
        <dbReference type="Proteomes" id="UP000800092"/>
    </source>
</evidence>
<feature type="domain" description="FAD-binding" evidence="6">
    <location>
        <begin position="136"/>
        <end position="379"/>
    </location>
</feature>
<keyword evidence="4" id="KW-0560">Oxidoreductase</keyword>
<dbReference type="GO" id="GO:0071949">
    <property type="term" value="F:FAD binding"/>
    <property type="evidence" value="ECO:0007669"/>
    <property type="project" value="InterPro"/>
</dbReference>
<keyword evidence="2" id="KW-0285">Flavoprotein</keyword>
<name>A0A6A6HEZ9_VIRVR</name>
<dbReference type="PANTHER" id="PTHR47178:SF2">
    <property type="entry name" value="FAD-BINDING DOMAIN-CONTAINING PROTEIN"/>
    <property type="match status" value="1"/>
</dbReference>
<dbReference type="InterPro" id="IPR036188">
    <property type="entry name" value="FAD/NAD-bd_sf"/>
</dbReference>
<dbReference type="InterPro" id="IPR002938">
    <property type="entry name" value="FAD-bd"/>
</dbReference>
<proteinExistence type="predicted"/>
<dbReference type="OrthoDB" id="47494at2759"/>
<dbReference type="EMBL" id="ML991784">
    <property type="protein sequence ID" value="KAF2236607.1"/>
    <property type="molecule type" value="Genomic_DNA"/>
</dbReference>
<keyword evidence="3" id="KW-0274">FAD</keyword>